<keyword evidence="4 5" id="KW-0472">Membrane</keyword>
<dbReference type="STRING" id="105984.A0A427Y0I7"/>
<dbReference type="AlphaFoldDB" id="A0A427Y0I7"/>
<dbReference type="GO" id="GO:0008610">
    <property type="term" value="P:lipid biosynthetic process"/>
    <property type="evidence" value="ECO:0007669"/>
    <property type="project" value="InterPro"/>
</dbReference>
<gene>
    <name evidence="7" type="ORF">EHS24_006094</name>
</gene>
<comment type="subcellular location">
    <subcellularLocation>
        <location evidence="1">Membrane</location>
    </subcellularLocation>
</comment>
<dbReference type="OrthoDB" id="6354873at2759"/>
<dbReference type="GO" id="GO:0016491">
    <property type="term" value="F:oxidoreductase activity"/>
    <property type="evidence" value="ECO:0007669"/>
    <property type="project" value="InterPro"/>
</dbReference>
<feature type="transmembrane region" description="Helical" evidence="5">
    <location>
        <begin position="144"/>
        <end position="163"/>
    </location>
</feature>
<keyword evidence="3 5" id="KW-1133">Transmembrane helix</keyword>
<evidence type="ECO:0000313" key="7">
    <source>
        <dbReference type="EMBL" id="RSH84572.1"/>
    </source>
</evidence>
<dbReference type="PANTHER" id="PTHR11863">
    <property type="entry name" value="STEROL DESATURASE"/>
    <property type="match status" value="1"/>
</dbReference>
<dbReference type="InterPro" id="IPR050307">
    <property type="entry name" value="Sterol_Desaturase_Related"/>
</dbReference>
<evidence type="ECO:0000259" key="6">
    <source>
        <dbReference type="Pfam" id="PF04116"/>
    </source>
</evidence>
<name>A0A427Y0I7_9TREE</name>
<evidence type="ECO:0000256" key="1">
    <source>
        <dbReference type="ARBA" id="ARBA00004370"/>
    </source>
</evidence>
<evidence type="ECO:0000256" key="2">
    <source>
        <dbReference type="ARBA" id="ARBA00022692"/>
    </source>
</evidence>
<comment type="caution">
    <text evidence="7">The sequence shown here is derived from an EMBL/GenBank/DDBJ whole genome shotgun (WGS) entry which is preliminary data.</text>
</comment>
<dbReference type="InterPro" id="IPR006694">
    <property type="entry name" value="Fatty_acid_hydroxylase"/>
</dbReference>
<dbReference type="GO" id="GO:0005506">
    <property type="term" value="F:iron ion binding"/>
    <property type="evidence" value="ECO:0007669"/>
    <property type="project" value="InterPro"/>
</dbReference>
<feature type="transmembrane region" description="Helical" evidence="5">
    <location>
        <begin position="218"/>
        <end position="237"/>
    </location>
</feature>
<keyword evidence="8" id="KW-1185">Reference proteome</keyword>
<proteinExistence type="predicted"/>
<dbReference type="RefSeq" id="XP_028478020.1">
    <property type="nucleotide sequence ID" value="XM_028621568.1"/>
</dbReference>
<dbReference type="Pfam" id="PF04116">
    <property type="entry name" value="FA_hydroxylase"/>
    <property type="match status" value="1"/>
</dbReference>
<dbReference type="EMBL" id="RSCE01000003">
    <property type="protein sequence ID" value="RSH84572.1"/>
    <property type="molecule type" value="Genomic_DNA"/>
</dbReference>
<feature type="transmembrane region" description="Helical" evidence="5">
    <location>
        <begin position="60"/>
        <end position="85"/>
    </location>
</feature>
<keyword evidence="2 5" id="KW-0812">Transmembrane</keyword>
<feature type="domain" description="Fatty acid hydroxylase" evidence="6">
    <location>
        <begin position="151"/>
        <end position="278"/>
    </location>
</feature>
<evidence type="ECO:0000313" key="8">
    <source>
        <dbReference type="Proteomes" id="UP000279236"/>
    </source>
</evidence>
<organism evidence="7 8">
    <name type="scientific">Apiotrichum porosum</name>
    <dbReference type="NCBI Taxonomy" id="105984"/>
    <lineage>
        <taxon>Eukaryota</taxon>
        <taxon>Fungi</taxon>
        <taxon>Dikarya</taxon>
        <taxon>Basidiomycota</taxon>
        <taxon>Agaricomycotina</taxon>
        <taxon>Tremellomycetes</taxon>
        <taxon>Trichosporonales</taxon>
        <taxon>Trichosporonaceae</taxon>
        <taxon>Apiotrichum</taxon>
    </lineage>
</organism>
<sequence>MDLVLDYADEYLLDATYAYFLPAPDASGSKLAANATLAAGAAATRAASTWARDYIVRQTVSLFVLSAVAALFLYFLLSSLSYFILYDKRLEHHPRFLKRQKYQEIMCSVLSVPAMDVLTLPWFLGEVRGHSLLYTEVSERGWAYLIFSALWFLVFTDFLIYWIHRIEHHPSIYKYIHKPHHKWIIPTPFAALAFHPLDGYAQSLPYHVFVYLFPMHRLLYLGMFGFVQIWTIFIHDADMISDHFMERFINSPAHHTLHHIYFTCNYGQYFTWADKAFDSHRQPIAELDPLIASLKNMQAKGLIDENHNPIPDVARKQQ</sequence>
<dbReference type="GeneID" id="39590637"/>
<evidence type="ECO:0000256" key="3">
    <source>
        <dbReference type="ARBA" id="ARBA00022989"/>
    </source>
</evidence>
<feature type="transmembrane region" description="Helical" evidence="5">
    <location>
        <begin position="105"/>
        <end position="124"/>
    </location>
</feature>
<protein>
    <recommendedName>
        <fullName evidence="6">Fatty acid hydroxylase domain-containing protein</fullName>
    </recommendedName>
</protein>
<evidence type="ECO:0000256" key="5">
    <source>
        <dbReference type="SAM" id="Phobius"/>
    </source>
</evidence>
<dbReference type="GO" id="GO:0016020">
    <property type="term" value="C:membrane"/>
    <property type="evidence" value="ECO:0007669"/>
    <property type="project" value="UniProtKB-SubCell"/>
</dbReference>
<dbReference type="Proteomes" id="UP000279236">
    <property type="component" value="Unassembled WGS sequence"/>
</dbReference>
<accession>A0A427Y0I7</accession>
<evidence type="ECO:0000256" key="4">
    <source>
        <dbReference type="ARBA" id="ARBA00023136"/>
    </source>
</evidence>
<reference evidence="7 8" key="1">
    <citation type="submission" date="2018-11" db="EMBL/GenBank/DDBJ databases">
        <title>Genome sequence of Apiotrichum porosum DSM 27194.</title>
        <authorList>
            <person name="Aliyu H."/>
            <person name="Gorte O."/>
            <person name="Ochsenreither K."/>
        </authorList>
    </citation>
    <scope>NUCLEOTIDE SEQUENCE [LARGE SCALE GENOMIC DNA]</scope>
    <source>
        <strain evidence="7 8">DSM 27194</strain>
    </source>
</reference>